<comment type="caution">
    <text evidence="7">The sequence shown here is derived from an EMBL/GenBank/DDBJ whole genome shotgun (WGS) entry which is preliminary data.</text>
</comment>
<feature type="signal peptide" evidence="5">
    <location>
        <begin position="1"/>
        <end position="20"/>
    </location>
</feature>
<dbReference type="PANTHER" id="PTHR30535">
    <property type="entry name" value="VITAMIN B12-BINDING PROTEIN"/>
    <property type="match status" value="1"/>
</dbReference>
<dbReference type="SUPFAM" id="SSF53807">
    <property type="entry name" value="Helical backbone' metal receptor"/>
    <property type="match status" value="1"/>
</dbReference>
<comment type="similarity">
    <text evidence="1">Belongs to the bacterial solute-binding protein 8 family.</text>
</comment>
<feature type="coiled-coil region" evidence="3">
    <location>
        <begin position="179"/>
        <end position="206"/>
    </location>
</feature>
<evidence type="ECO:0000259" key="6">
    <source>
        <dbReference type="PROSITE" id="PS50983"/>
    </source>
</evidence>
<feature type="chain" id="PRO_5038532545" evidence="5">
    <location>
        <begin position="21"/>
        <end position="327"/>
    </location>
</feature>
<dbReference type="RefSeq" id="WP_134339863.1">
    <property type="nucleotide sequence ID" value="NZ_SOPW01000007.1"/>
</dbReference>
<feature type="region of interest" description="Disordered" evidence="4">
    <location>
        <begin position="24"/>
        <end position="68"/>
    </location>
</feature>
<evidence type="ECO:0000256" key="4">
    <source>
        <dbReference type="SAM" id="MobiDB-lite"/>
    </source>
</evidence>
<dbReference type="PROSITE" id="PS50983">
    <property type="entry name" value="FE_B12_PBP"/>
    <property type="match status" value="1"/>
</dbReference>
<dbReference type="AlphaFoldDB" id="A0A4Y8INA8"/>
<name>A0A4Y8INA8_9BACI</name>
<organism evidence="7 8">
    <name type="scientific">Filobacillus milosensis</name>
    <dbReference type="NCBI Taxonomy" id="94137"/>
    <lineage>
        <taxon>Bacteria</taxon>
        <taxon>Bacillati</taxon>
        <taxon>Bacillota</taxon>
        <taxon>Bacilli</taxon>
        <taxon>Bacillales</taxon>
        <taxon>Bacillaceae</taxon>
        <taxon>Filobacillus</taxon>
    </lineage>
</organism>
<dbReference type="GO" id="GO:0071281">
    <property type="term" value="P:cellular response to iron ion"/>
    <property type="evidence" value="ECO:0007669"/>
    <property type="project" value="TreeGrafter"/>
</dbReference>
<dbReference type="InterPro" id="IPR054828">
    <property type="entry name" value="Vit_B12_bind_prot"/>
</dbReference>
<dbReference type="NCBIfam" id="NF038402">
    <property type="entry name" value="TroA_like"/>
    <property type="match status" value="1"/>
</dbReference>
<evidence type="ECO:0000256" key="2">
    <source>
        <dbReference type="ARBA" id="ARBA00022729"/>
    </source>
</evidence>
<protein>
    <submittedName>
        <fullName evidence="7">ABC transporter substrate-binding protein</fullName>
    </submittedName>
</protein>
<gene>
    <name evidence="7" type="ORF">E3U55_07750</name>
</gene>
<keyword evidence="2 5" id="KW-0732">Signal</keyword>
<dbReference type="Proteomes" id="UP000297975">
    <property type="component" value="Unassembled WGS sequence"/>
</dbReference>
<dbReference type="CDD" id="cd01143">
    <property type="entry name" value="YvrC"/>
    <property type="match status" value="1"/>
</dbReference>
<evidence type="ECO:0000256" key="1">
    <source>
        <dbReference type="ARBA" id="ARBA00008814"/>
    </source>
</evidence>
<dbReference type="PROSITE" id="PS51257">
    <property type="entry name" value="PROKAR_LIPOPROTEIN"/>
    <property type="match status" value="1"/>
</dbReference>
<proteinExistence type="inferred from homology"/>
<dbReference type="Gene3D" id="3.40.50.1980">
    <property type="entry name" value="Nitrogenase molybdenum iron protein domain"/>
    <property type="match status" value="2"/>
</dbReference>
<keyword evidence="3" id="KW-0175">Coiled coil</keyword>
<keyword evidence="8" id="KW-1185">Reference proteome</keyword>
<dbReference type="Pfam" id="PF01497">
    <property type="entry name" value="Peripla_BP_2"/>
    <property type="match status" value="1"/>
</dbReference>
<dbReference type="InterPro" id="IPR002491">
    <property type="entry name" value="ABC_transptr_periplasmic_BD"/>
</dbReference>
<dbReference type="OrthoDB" id="9816357at2"/>
<evidence type="ECO:0000313" key="7">
    <source>
        <dbReference type="EMBL" id="TFB21719.1"/>
    </source>
</evidence>
<feature type="compositionally biased region" description="Basic and acidic residues" evidence="4">
    <location>
        <begin position="34"/>
        <end position="44"/>
    </location>
</feature>
<evidence type="ECO:0000256" key="3">
    <source>
        <dbReference type="SAM" id="Coils"/>
    </source>
</evidence>
<feature type="compositionally biased region" description="Polar residues" evidence="4">
    <location>
        <begin position="24"/>
        <end position="33"/>
    </location>
</feature>
<dbReference type="PANTHER" id="PTHR30535:SF34">
    <property type="entry name" value="MOLYBDATE-BINDING PROTEIN MOLA"/>
    <property type="match status" value="1"/>
</dbReference>
<dbReference type="InterPro" id="IPR050902">
    <property type="entry name" value="ABC_Transporter_SBP"/>
</dbReference>
<feature type="compositionally biased region" description="Polar residues" evidence="4">
    <location>
        <begin position="46"/>
        <end position="68"/>
    </location>
</feature>
<evidence type="ECO:0000313" key="8">
    <source>
        <dbReference type="Proteomes" id="UP000297975"/>
    </source>
</evidence>
<reference evidence="7 8" key="1">
    <citation type="submission" date="2019-03" db="EMBL/GenBank/DDBJ databases">
        <authorList>
            <person name="He R.-H."/>
        </authorList>
    </citation>
    <scope>NUCLEOTIDE SEQUENCE [LARGE SCALE GENOMIC DNA]</scope>
    <source>
        <strain evidence="8">SH 714</strain>
    </source>
</reference>
<feature type="domain" description="Fe/B12 periplasmic-binding" evidence="6">
    <location>
        <begin position="76"/>
        <end position="325"/>
    </location>
</feature>
<evidence type="ECO:0000256" key="5">
    <source>
        <dbReference type="SAM" id="SignalP"/>
    </source>
</evidence>
<sequence length="327" mass="35952">MQKKLWLLMLTLVLAVGLTACQEEQSNGGSSEQGNDKVEEKENQETSENSDNESFQSVTLTDKSGTEVTINEKPERIVSVLPSATEIVYSVGAGEEVVGVSKWANYPEEVQDVEKVGDQQLSIEKIVSLEPDLVVADLNNGDDVEALRNAGLNVLVLGSQNLESVYEDIDLVGQATGNVEKAQSIISQMKSEVEDVQNAVSDLSEDEKKDVWIEVGPELYSGGDGSFIDELITLAGGNNIIGDQQGWPQVSEEVVLERNPDVIITTYGYYVEDAVEQVLARKNWQDVKAIQEEQVYDFHGDLLTRPGPRLTEGLKKLAQTLYPELFN</sequence>
<dbReference type="EMBL" id="SOPW01000007">
    <property type="protein sequence ID" value="TFB21719.1"/>
    <property type="molecule type" value="Genomic_DNA"/>
</dbReference>
<accession>A0A4Y8INA8</accession>